<dbReference type="GO" id="GO:0050918">
    <property type="term" value="P:positive chemotaxis"/>
    <property type="evidence" value="ECO:0007669"/>
    <property type="project" value="TreeGrafter"/>
</dbReference>
<dbReference type="InterPro" id="IPR013320">
    <property type="entry name" value="ConA-like_dom_sf"/>
</dbReference>
<dbReference type="PANTHER" id="PTHR11346">
    <property type="entry name" value="GALECTIN"/>
    <property type="match status" value="1"/>
</dbReference>
<reference evidence="4" key="1">
    <citation type="submission" date="2025-08" db="UniProtKB">
        <authorList>
            <consortium name="Ensembl"/>
        </authorList>
    </citation>
    <scope>IDENTIFICATION</scope>
</reference>
<accession>A0A8C2FK49</accession>
<dbReference type="Proteomes" id="UP000694701">
    <property type="component" value="Unplaced"/>
</dbReference>
<dbReference type="GO" id="GO:0005615">
    <property type="term" value="C:extracellular space"/>
    <property type="evidence" value="ECO:0007669"/>
    <property type="project" value="TreeGrafter"/>
</dbReference>
<dbReference type="GO" id="GO:2001237">
    <property type="term" value="P:negative regulation of extrinsic apoptotic signaling pathway"/>
    <property type="evidence" value="ECO:0007669"/>
    <property type="project" value="TreeGrafter"/>
</dbReference>
<proteinExistence type="predicted"/>
<dbReference type="GO" id="GO:0002548">
    <property type="term" value="P:monocyte chemotaxis"/>
    <property type="evidence" value="ECO:0007669"/>
    <property type="project" value="TreeGrafter"/>
</dbReference>
<dbReference type="SMART" id="SM00908">
    <property type="entry name" value="Gal-bind_lectin"/>
    <property type="match status" value="1"/>
</dbReference>
<dbReference type="CDD" id="cd00070">
    <property type="entry name" value="GLECT"/>
    <property type="match status" value="1"/>
</dbReference>
<dbReference type="GO" id="GO:0045806">
    <property type="term" value="P:negative regulation of endocytosis"/>
    <property type="evidence" value="ECO:0007669"/>
    <property type="project" value="TreeGrafter"/>
</dbReference>
<dbReference type="GO" id="GO:0005634">
    <property type="term" value="C:nucleus"/>
    <property type="evidence" value="ECO:0007669"/>
    <property type="project" value="TreeGrafter"/>
</dbReference>
<evidence type="ECO:0000313" key="5">
    <source>
        <dbReference type="Proteomes" id="UP000694701"/>
    </source>
</evidence>
<dbReference type="PANTHER" id="PTHR11346:SF179">
    <property type="entry name" value="GALECTIN"/>
    <property type="match status" value="1"/>
</dbReference>
<organism evidence="4 5">
    <name type="scientific">Cyprinus carpio</name>
    <name type="common">Common carp</name>
    <dbReference type="NCBI Taxonomy" id="7962"/>
    <lineage>
        <taxon>Eukaryota</taxon>
        <taxon>Metazoa</taxon>
        <taxon>Chordata</taxon>
        <taxon>Craniata</taxon>
        <taxon>Vertebrata</taxon>
        <taxon>Euteleostomi</taxon>
        <taxon>Actinopterygii</taxon>
        <taxon>Neopterygii</taxon>
        <taxon>Teleostei</taxon>
        <taxon>Ostariophysi</taxon>
        <taxon>Cypriniformes</taxon>
        <taxon>Cyprinidae</taxon>
        <taxon>Cyprininae</taxon>
        <taxon>Cyprinus</taxon>
    </lineage>
</organism>
<dbReference type="GO" id="GO:0048030">
    <property type="term" value="F:disaccharide binding"/>
    <property type="evidence" value="ECO:0007669"/>
    <property type="project" value="TreeGrafter"/>
</dbReference>
<evidence type="ECO:0000313" key="4">
    <source>
        <dbReference type="Ensembl" id="ENSCCRP00020056373.1"/>
    </source>
</evidence>
<dbReference type="AlphaFoldDB" id="A0A8C2FK49"/>
<dbReference type="InterPro" id="IPR044156">
    <property type="entry name" value="Galectin-like"/>
</dbReference>
<dbReference type="Pfam" id="PF00337">
    <property type="entry name" value="Gal-bind_lectin"/>
    <property type="match status" value="1"/>
</dbReference>
<evidence type="ECO:0000256" key="1">
    <source>
        <dbReference type="ARBA" id="ARBA00022734"/>
    </source>
</evidence>
<protein>
    <recommendedName>
        <fullName evidence="2">Galectin</fullName>
    </recommendedName>
</protein>
<feature type="domain" description="Galectin" evidence="3">
    <location>
        <begin position="1"/>
        <end position="114"/>
    </location>
</feature>
<evidence type="ECO:0000259" key="3">
    <source>
        <dbReference type="PROSITE" id="PS51304"/>
    </source>
</evidence>
<dbReference type="GO" id="GO:0019863">
    <property type="term" value="F:IgE binding"/>
    <property type="evidence" value="ECO:0007669"/>
    <property type="project" value="TreeGrafter"/>
</dbReference>
<dbReference type="GO" id="GO:0048245">
    <property type="term" value="P:eosinophil chemotaxis"/>
    <property type="evidence" value="ECO:0007669"/>
    <property type="project" value="TreeGrafter"/>
</dbReference>
<dbReference type="GO" id="GO:0090280">
    <property type="term" value="P:positive regulation of calcium ion import"/>
    <property type="evidence" value="ECO:0007669"/>
    <property type="project" value="TreeGrafter"/>
</dbReference>
<dbReference type="GO" id="GO:0005737">
    <property type="term" value="C:cytoplasm"/>
    <property type="evidence" value="ECO:0007669"/>
    <property type="project" value="TreeGrafter"/>
</dbReference>
<dbReference type="GO" id="GO:0043236">
    <property type="term" value="F:laminin binding"/>
    <property type="evidence" value="ECO:0007669"/>
    <property type="project" value="TreeGrafter"/>
</dbReference>
<dbReference type="SMART" id="SM00276">
    <property type="entry name" value="GLECT"/>
    <property type="match status" value="1"/>
</dbReference>
<name>A0A8C2FK49_CYPCA</name>
<sequence length="114" mass="12993">MPCLVITIVGEPVPGGNRFHVDFVRGHDVVFHFSPHFHENTIVRNTQLGGCWGPEERHGGFPFVQGRQFEVQHSDLPLEKELKGIVHPKMKILSSFTQHEVVAIQNVDWKTDLM</sequence>
<dbReference type="SUPFAM" id="SSF49899">
    <property type="entry name" value="Concanavalin A-like lectins/glucanases"/>
    <property type="match status" value="1"/>
</dbReference>
<dbReference type="PROSITE" id="PS51304">
    <property type="entry name" value="GALECTIN"/>
    <property type="match status" value="1"/>
</dbReference>
<keyword evidence="1 2" id="KW-0430">Lectin</keyword>
<dbReference type="GO" id="GO:0001772">
    <property type="term" value="C:immunological synapse"/>
    <property type="evidence" value="ECO:0007669"/>
    <property type="project" value="TreeGrafter"/>
</dbReference>
<dbReference type="Gene3D" id="2.60.120.200">
    <property type="match status" value="1"/>
</dbReference>
<dbReference type="Ensembl" id="ENSCCRT00020062156.1">
    <property type="protein sequence ID" value="ENSCCRP00020056373.1"/>
    <property type="gene ID" value="ENSCCRG00020026724.1"/>
</dbReference>
<dbReference type="InterPro" id="IPR001079">
    <property type="entry name" value="Galectin_CRD"/>
</dbReference>
<evidence type="ECO:0000256" key="2">
    <source>
        <dbReference type="RuleBase" id="RU102079"/>
    </source>
</evidence>
<dbReference type="GO" id="GO:0030593">
    <property type="term" value="P:neutrophil chemotaxis"/>
    <property type="evidence" value="ECO:0007669"/>
    <property type="project" value="TreeGrafter"/>
</dbReference>
<dbReference type="GO" id="GO:0048246">
    <property type="term" value="P:macrophage chemotaxis"/>
    <property type="evidence" value="ECO:0007669"/>
    <property type="project" value="TreeGrafter"/>
</dbReference>